<protein>
    <recommendedName>
        <fullName evidence="2">ubiquitinyl hydrolase 1</fullName>
        <ecNumber evidence="2">3.4.19.12</ecNumber>
    </recommendedName>
</protein>
<comment type="catalytic activity">
    <reaction evidence="1">
        <text>Thiol-dependent hydrolysis of ester, thioester, amide, peptide and isopeptide bonds formed by the C-terminal Gly of ubiquitin (a 76-residue protein attached to proteins as an intracellular targeting signal).</text>
        <dbReference type="EC" id="3.4.19.12"/>
    </reaction>
</comment>
<dbReference type="Gene3D" id="1.20.1280.50">
    <property type="match status" value="1"/>
</dbReference>
<evidence type="ECO:0000313" key="9">
    <source>
        <dbReference type="EMBL" id="CAK8688564.1"/>
    </source>
</evidence>
<name>A0ABP0GCM6_CLALP</name>
<keyword evidence="6" id="KW-0788">Thiol protease</keyword>
<dbReference type="Pfam" id="PF12937">
    <property type="entry name" value="F-box-like"/>
    <property type="match status" value="1"/>
</dbReference>
<feature type="region of interest" description="Disordered" evidence="7">
    <location>
        <begin position="111"/>
        <end position="147"/>
    </location>
</feature>
<evidence type="ECO:0000256" key="3">
    <source>
        <dbReference type="ARBA" id="ARBA00022670"/>
    </source>
</evidence>
<comment type="caution">
    <text evidence="9">The sequence shown here is derived from an EMBL/GenBank/DDBJ whole genome shotgun (WGS) entry which is preliminary data.</text>
</comment>
<dbReference type="InterPro" id="IPR001810">
    <property type="entry name" value="F-box_dom"/>
</dbReference>
<keyword evidence="10" id="KW-1185">Reference proteome</keyword>
<feature type="compositionally biased region" description="Low complexity" evidence="7">
    <location>
        <begin position="449"/>
        <end position="466"/>
    </location>
</feature>
<dbReference type="Gene3D" id="3.40.1000.30">
    <property type="match status" value="1"/>
</dbReference>
<evidence type="ECO:0000256" key="2">
    <source>
        <dbReference type="ARBA" id="ARBA00012759"/>
    </source>
</evidence>
<organism evidence="9 10">
    <name type="scientific">Clavelina lepadiformis</name>
    <name type="common">Light-bulb sea squirt</name>
    <name type="synonym">Ascidia lepadiformis</name>
    <dbReference type="NCBI Taxonomy" id="159417"/>
    <lineage>
        <taxon>Eukaryota</taxon>
        <taxon>Metazoa</taxon>
        <taxon>Chordata</taxon>
        <taxon>Tunicata</taxon>
        <taxon>Ascidiacea</taxon>
        <taxon>Aplousobranchia</taxon>
        <taxon>Clavelinidae</taxon>
        <taxon>Clavelina</taxon>
    </lineage>
</organism>
<dbReference type="PANTHER" id="PTHR15537:SF2">
    <property type="entry name" value="F-BOX ONLY PROTEIN 7"/>
    <property type="match status" value="1"/>
</dbReference>
<reference evidence="9 10" key="1">
    <citation type="submission" date="2024-02" db="EMBL/GenBank/DDBJ databases">
        <authorList>
            <person name="Daric V."/>
            <person name="Darras S."/>
        </authorList>
    </citation>
    <scope>NUCLEOTIDE SEQUENCE [LARGE SCALE GENOMIC DNA]</scope>
</reference>
<dbReference type="InterPro" id="IPR047118">
    <property type="entry name" value="Fbxo7"/>
</dbReference>
<dbReference type="InterPro" id="IPR048857">
    <property type="entry name" value="OTU1_Ubl"/>
</dbReference>
<evidence type="ECO:0000313" key="10">
    <source>
        <dbReference type="Proteomes" id="UP001642483"/>
    </source>
</evidence>
<evidence type="ECO:0000256" key="5">
    <source>
        <dbReference type="ARBA" id="ARBA00022801"/>
    </source>
</evidence>
<evidence type="ECO:0000256" key="7">
    <source>
        <dbReference type="SAM" id="MobiDB-lite"/>
    </source>
</evidence>
<proteinExistence type="predicted"/>
<keyword evidence="5" id="KW-0378">Hydrolase</keyword>
<sequence>MKLRIRHKSKTKVLTLDNGLDCTVGDVRRRIQDILSDLSVAVDAKFELSLNGQTSLGSDSVKLIEVGVVSGDLVKLIMTEEGNVASQYAEVSEAMMSEVNLTSTQSMMSVIEEQPSTSQPEPENTETERSENEQVVPDPPCDDNSGPMFLRDYINEKTLPIFLQDLYDLPAVQNEFHAICVAFHTLMLESGFVLQNATQQSSDISTALMSFVVSLDYNHPAAETLQFSTTYNPLGPFVLINGLVRPCLNMEEQVLTLQVKSAEFVKKFNADTKPADSSTIYRNMSKLSHIFKEGIAYKALNNMREELKLPPLHGLLSLFPELLLRVFSSLDAKSLCAVAQTCSQLYNIAGEDILWKKLYIQDFASRPNSVSDSWKDTYRVRYLEKNKEERERRQFLQREREFEVVYPPLHNPYPDLPVPFPGQPTGMIGGDYDLDPAFPYGPFGGRGRGQPNPLGPMRGPRLPGSGNPLPGSRYDPMNPFGGGFRPGRGGGMFDDDDLGPGTGLPQLPGQRGRRGFGGGGFGGFI</sequence>
<gene>
    <name evidence="9" type="ORF">CVLEPA_LOCUS20565</name>
</gene>
<dbReference type="SMART" id="SM00256">
    <property type="entry name" value="FBOX"/>
    <property type="match status" value="1"/>
</dbReference>
<feature type="compositionally biased region" description="Gly residues" evidence="7">
    <location>
        <begin position="515"/>
        <end position="525"/>
    </location>
</feature>
<dbReference type="Pfam" id="PF21403">
    <property type="entry name" value="OTU1_UBXL"/>
    <property type="match status" value="1"/>
</dbReference>
<evidence type="ECO:0000259" key="8">
    <source>
        <dbReference type="PROSITE" id="PS50181"/>
    </source>
</evidence>
<dbReference type="EC" id="3.4.19.12" evidence="2"/>
<keyword evidence="3" id="KW-0645">Protease</keyword>
<dbReference type="SUPFAM" id="SSF81383">
    <property type="entry name" value="F-box domain"/>
    <property type="match status" value="1"/>
</dbReference>
<keyword evidence="4" id="KW-0833">Ubl conjugation pathway</keyword>
<evidence type="ECO:0000256" key="1">
    <source>
        <dbReference type="ARBA" id="ARBA00000707"/>
    </source>
</evidence>
<dbReference type="EMBL" id="CAWYQH010000108">
    <property type="protein sequence ID" value="CAK8688564.1"/>
    <property type="molecule type" value="Genomic_DNA"/>
</dbReference>
<dbReference type="PANTHER" id="PTHR15537">
    <property type="entry name" value="F-BOX ONLY PROTEIN 7"/>
    <property type="match status" value="1"/>
</dbReference>
<feature type="region of interest" description="Disordered" evidence="7">
    <location>
        <begin position="446"/>
        <end position="468"/>
    </location>
</feature>
<evidence type="ECO:0000256" key="6">
    <source>
        <dbReference type="ARBA" id="ARBA00022807"/>
    </source>
</evidence>
<feature type="compositionally biased region" description="Low complexity" evidence="7">
    <location>
        <begin position="112"/>
        <end position="122"/>
    </location>
</feature>
<dbReference type="PROSITE" id="PS50181">
    <property type="entry name" value="FBOX"/>
    <property type="match status" value="1"/>
</dbReference>
<dbReference type="Proteomes" id="UP001642483">
    <property type="component" value="Unassembled WGS sequence"/>
</dbReference>
<dbReference type="InterPro" id="IPR036047">
    <property type="entry name" value="F-box-like_dom_sf"/>
</dbReference>
<evidence type="ECO:0000256" key="4">
    <source>
        <dbReference type="ARBA" id="ARBA00022786"/>
    </source>
</evidence>
<feature type="domain" description="F-box" evidence="8">
    <location>
        <begin position="312"/>
        <end position="358"/>
    </location>
</feature>
<feature type="region of interest" description="Disordered" evidence="7">
    <location>
        <begin position="488"/>
        <end position="525"/>
    </location>
</feature>
<accession>A0ABP0GCM6</accession>